<accession>A0ABS9V7R2</accession>
<proteinExistence type="inferred from homology"/>
<protein>
    <submittedName>
        <fullName evidence="5">Sigma-70 family RNA polymerase sigma factor</fullName>
    </submittedName>
</protein>
<evidence type="ECO:0000256" key="3">
    <source>
        <dbReference type="ARBA" id="ARBA00023082"/>
    </source>
</evidence>
<dbReference type="PANTHER" id="PTHR43133:SF46">
    <property type="entry name" value="RNA POLYMERASE SIGMA-70 FACTOR ECF SUBFAMILY"/>
    <property type="match status" value="1"/>
</dbReference>
<dbReference type="InterPro" id="IPR013324">
    <property type="entry name" value="RNA_pol_sigma_r3/r4-like"/>
</dbReference>
<dbReference type="EMBL" id="JAKZGO010000002">
    <property type="protein sequence ID" value="MCH7412461.1"/>
    <property type="molecule type" value="Genomic_DNA"/>
</dbReference>
<dbReference type="SUPFAM" id="SSF88659">
    <property type="entry name" value="Sigma3 and sigma4 domains of RNA polymerase sigma factors"/>
    <property type="match status" value="1"/>
</dbReference>
<evidence type="ECO:0000256" key="1">
    <source>
        <dbReference type="ARBA" id="ARBA00010641"/>
    </source>
</evidence>
<dbReference type="Gene3D" id="1.10.10.10">
    <property type="entry name" value="Winged helix-like DNA-binding domain superfamily/Winged helix DNA-binding domain"/>
    <property type="match status" value="1"/>
</dbReference>
<name>A0ABS9V7R2_9BACT</name>
<evidence type="ECO:0000256" key="4">
    <source>
        <dbReference type="ARBA" id="ARBA00023163"/>
    </source>
</evidence>
<keyword evidence="2" id="KW-0805">Transcription regulation</keyword>
<evidence type="ECO:0000256" key="2">
    <source>
        <dbReference type="ARBA" id="ARBA00023015"/>
    </source>
</evidence>
<reference evidence="5" key="1">
    <citation type="submission" date="2022-03" db="EMBL/GenBank/DDBJ databases">
        <title>De novo assembled genomes of Belliella spp. (Cyclobacteriaceae) strains.</title>
        <authorList>
            <person name="Szabo A."/>
            <person name="Korponai K."/>
            <person name="Felfoldi T."/>
        </authorList>
    </citation>
    <scope>NUCLEOTIDE SEQUENCE</scope>
    <source>
        <strain evidence="5">DSM 111903</strain>
    </source>
</reference>
<evidence type="ECO:0000313" key="5">
    <source>
        <dbReference type="EMBL" id="MCH7412461.1"/>
    </source>
</evidence>
<dbReference type="NCBIfam" id="TIGR02937">
    <property type="entry name" value="sigma70-ECF"/>
    <property type="match status" value="1"/>
</dbReference>
<evidence type="ECO:0000313" key="6">
    <source>
        <dbReference type="Proteomes" id="UP001165430"/>
    </source>
</evidence>
<sequence>MMDNNLLDRLSLGDNTALEEIYRKYRAPFIQFALKYHTDKNQICDIYQDVIIALYEKSMKQKLQLSSGSLKTYLFSMGKFMLFTRLKKNSNTDFIDIENDQDLFEGLVESFEFIDEKDPQVILLENALESLGKKCQELLRLFYYEEKKIAEIQVLLAYNHTDVVKSQKSRCLKSLRESIELKLKNR</sequence>
<dbReference type="InterPro" id="IPR036388">
    <property type="entry name" value="WH-like_DNA-bd_sf"/>
</dbReference>
<keyword evidence="6" id="KW-1185">Reference proteome</keyword>
<dbReference type="Gene3D" id="1.10.1740.10">
    <property type="match status" value="1"/>
</dbReference>
<dbReference type="InterPro" id="IPR013325">
    <property type="entry name" value="RNA_pol_sigma_r2"/>
</dbReference>
<organism evidence="5 6">
    <name type="scientific">Belliella alkalica</name>
    <dbReference type="NCBI Taxonomy" id="1730871"/>
    <lineage>
        <taxon>Bacteria</taxon>
        <taxon>Pseudomonadati</taxon>
        <taxon>Bacteroidota</taxon>
        <taxon>Cytophagia</taxon>
        <taxon>Cytophagales</taxon>
        <taxon>Cyclobacteriaceae</taxon>
        <taxon>Belliella</taxon>
    </lineage>
</organism>
<keyword evidence="3" id="KW-0731">Sigma factor</keyword>
<dbReference type="InterPro" id="IPR014284">
    <property type="entry name" value="RNA_pol_sigma-70_dom"/>
</dbReference>
<dbReference type="RefSeq" id="WP_241410043.1">
    <property type="nucleotide sequence ID" value="NZ_JAKZGO010000002.1"/>
</dbReference>
<dbReference type="PANTHER" id="PTHR43133">
    <property type="entry name" value="RNA POLYMERASE ECF-TYPE SIGMA FACTO"/>
    <property type="match status" value="1"/>
</dbReference>
<dbReference type="SUPFAM" id="SSF88946">
    <property type="entry name" value="Sigma2 domain of RNA polymerase sigma factors"/>
    <property type="match status" value="1"/>
</dbReference>
<comment type="caution">
    <text evidence="5">The sequence shown here is derived from an EMBL/GenBank/DDBJ whole genome shotgun (WGS) entry which is preliminary data.</text>
</comment>
<dbReference type="Proteomes" id="UP001165430">
    <property type="component" value="Unassembled WGS sequence"/>
</dbReference>
<comment type="similarity">
    <text evidence="1">Belongs to the sigma-70 factor family. ECF subfamily.</text>
</comment>
<dbReference type="InterPro" id="IPR039425">
    <property type="entry name" value="RNA_pol_sigma-70-like"/>
</dbReference>
<gene>
    <name evidence="5" type="ORF">MM213_03115</name>
</gene>
<keyword evidence="4" id="KW-0804">Transcription</keyword>